<keyword evidence="1" id="KW-0812">Transmembrane</keyword>
<reference evidence="3" key="1">
    <citation type="submission" date="2017-05" db="EMBL/GenBank/DDBJ databases">
        <authorList>
            <person name="Rodrigo-Torres L."/>
            <person name="Arahal R. D."/>
            <person name="Lucena T."/>
        </authorList>
    </citation>
    <scope>NUCLEOTIDE SEQUENCE [LARGE SCALE GENOMIC DNA]</scope>
    <source>
        <strain evidence="3">CECT 8649</strain>
    </source>
</reference>
<accession>A0A238JB31</accession>
<sequence length="98" mass="9965">MNETIVIILLCAMATYLTRAGGHLIMLQFGKVHHRVEAALSAVPVAILTALVAPSAFSGGLPGVVAMLVTGLICLRGSLLIAVAAGVATLLALRAMGM</sequence>
<feature type="transmembrane region" description="Helical" evidence="1">
    <location>
        <begin position="63"/>
        <end position="93"/>
    </location>
</feature>
<protein>
    <submittedName>
        <fullName evidence="2">Branched-chain amino acid transport protein (AzlD)</fullName>
    </submittedName>
</protein>
<organism evidence="2 3">
    <name type="scientific">Pelagimonas phthalicica</name>
    <dbReference type="NCBI Taxonomy" id="1037362"/>
    <lineage>
        <taxon>Bacteria</taxon>
        <taxon>Pseudomonadati</taxon>
        <taxon>Pseudomonadota</taxon>
        <taxon>Alphaproteobacteria</taxon>
        <taxon>Rhodobacterales</taxon>
        <taxon>Roseobacteraceae</taxon>
        <taxon>Pelagimonas</taxon>
    </lineage>
</organism>
<dbReference type="AlphaFoldDB" id="A0A238JB31"/>
<feature type="transmembrane region" description="Helical" evidence="1">
    <location>
        <begin position="6"/>
        <end position="26"/>
    </location>
</feature>
<evidence type="ECO:0000313" key="2">
    <source>
        <dbReference type="EMBL" id="SMX27809.1"/>
    </source>
</evidence>
<evidence type="ECO:0000256" key="1">
    <source>
        <dbReference type="SAM" id="Phobius"/>
    </source>
</evidence>
<dbReference type="EMBL" id="FXXP01000001">
    <property type="protein sequence ID" value="SMX27809.1"/>
    <property type="molecule type" value="Genomic_DNA"/>
</dbReference>
<dbReference type="RefSeq" id="WP_099244243.1">
    <property type="nucleotide sequence ID" value="NZ_FXXP01000001.1"/>
</dbReference>
<proteinExistence type="predicted"/>
<dbReference type="InterPro" id="IPR008407">
    <property type="entry name" value="Brnchd-chn_aa_trnsp_AzlD"/>
</dbReference>
<name>A0A238JB31_9RHOB</name>
<gene>
    <name evidence="2" type="ORF">TRP8649_01919</name>
</gene>
<dbReference type="OrthoDB" id="7875746at2"/>
<dbReference type="Proteomes" id="UP000225972">
    <property type="component" value="Unassembled WGS sequence"/>
</dbReference>
<keyword evidence="1" id="KW-0472">Membrane</keyword>
<keyword evidence="1" id="KW-1133">Transmembrane helix</keyword>
<evidence type="ECO:0000313" key="3">
    <source>
        <dbReference type="Proteomes" id="UP000225972"/>
    </source>
</evidence>
<feature type="transmembrane region" description="Helical" evidence="1">
    <location>
        <begin position="38"/>
        <end position="57"/>
    </location>
</feature>
<dbReference type="Pfam" id="PF05437">
    <property type="entry name" value="AzlD"/>
    <property type="match status" value="1"/>
</dbReference>
<keyword evidence="3" id="KW-1185">Reference proteome</keyword>